<dbReference type="PANTHER" id="PTHR10000">
    <property type="entry name" value="PHOSPHOSERINE PHOSPHATASE"/>
    <property type="match status" value="1"/>
</dbReference>
<dbReference type="SUPFAM" id="SSF56784">
    <property type="entry name" value="HAD-like"/>
    <property type="match status" value="1"/>
</dbReference>
<dbReference type="Proteomes" id="UP000183315">
    <property type="component" value="Unassembled WGS sequence"/>
</dbReference>
<sequence length="282" mass="29155">MTSPAPASSRRAVFLDVDGTYAHHGKVPDAHVDAVRAARRAGHVVLLCTGRPASLLPDAITSAGFDGYVAGAGAYAELDGEVLLDTRFPAHLAARARAALEAHGALYFLEAPDATYAYPSAIETMQTYLPRRSVHSRAEEEGRKAVTSALRPTEDLSDVVFGKITTFHAETPLPEIAAEIGPEVSVIPSSIPDLGPGAGEMFLTGVHKASGIVAVIERLGLAPEHVVAFGDGPNDFEMLELAGTAVAIEGSSPALLALADHVAAPPEQAGLAAAFAELGLLG</sequence>
<dbReference type="STRING" id="1043493.SAMN05421637_0646"/>
<dbReference type="OrthoDB" id="3180855at2"/>
<keyword evidence="2" id="KW-1185">Reference proteome</keyword>
<accession>A0A1H6V9V6</accession>
<dbReference type="Pfam" id="PF08282">
    <property type="entry name" value="Hydrolase_3"/>
    <property type="match status" value="1"/>
</dbReference>
<dbReference type="InterPro" id="IPR023214">
    <property type="entry name" value="HAD_sf"/>
</dbReference>
<name>A0A1H6V9V6_9MICO</name>
<dbReference type="GO" id="GO:0016791">
    <property type="term" value="F:phosphatase activity"/>
    <property type="evidence" value="ECO:0007669"/>
    <property type="project" value="TreeGrafter"/>
</dbReference>
<protein>
    <recommendedName>
        <fullName evidence="3">Cof subfamily of IIB subfamily of haloacid dehalogenase superfamily/HAD-superfamily hydrolase, subfamily IIB</fullName>
    </recommendedName>
</protein>
<dbReference type="eggNOG" id="COG0561">
    <property type="taxonomic scope" value="Bacteria"/>
</dbReference>
<gene>
    <name evidence="1" type="ORF">SAMN05421637_0646</name>
</gene>
<dbReference type="InterPro" id="IPR036412">
    <property type="entry name" value="HAD-like_sf"/>
</dbReference>
<evidence type="ECO:0000313" key="2">
    <source>
        <dbReference type="Proteomes" id="UP000183315"/>
    </source>
</evidence>
<dbReference type="Gene3D" id="3.40.50.1000">
    <property type="entry name" value="HAD superfamily/HAD-like"/>
    <property type="match status" value="1"/>
</dbReference>
<dbReference type="GO" id="GO:0000287">
    <property type="term" value="F:magnesium ion binding"/>
    <property type="evidence" value="ECO:0007669"/>
    <property type="project" value="TreeGrafter"/>
</dbReference>
<organism evidence="1 2">
    <name type="scientific">Demequina mangrovi</name>
    <dbReference type="NCBI Taxonomy" id="1043493"/>
    <lineage>
        <taxon>Bacteria</taxon>
        <taxon>Bacillati</taxon>
        <taxon>Actinomycetota</taxon>
        <taxon>Actinomycetes</taxon>
        <taxon>Micrococcales</taxon>
        <taxon>Demequinaceae</taxon>
        <taxon>Demequina</taxon>
    </lineage>
</organism>
<evidence type="ECO:0008006" key="3">
    <source>
        <dbReference type="Google" id="ProtNLM"/>
    </source>
</evidence>
<dbReference type="RefSeq" id="WP_042212912.1">
    <property type="nucleotide sequence ID" value="NZ_BBLU01000002.1"/>
</dbReference>
<dbReference type="Gene3D" id="3.30.1240.10">
    <property type="match status" value="1"/>
</dbReference>
<dbReference type="EMBL" id="FNZI01000001">
    <property type="protein sequence ID" value="SEI98547.1"/>
    <property type="molecule type" value="Genomic_DNA"/>
</dbReference>
<reference evidence="2" key="1">
    <citation type="submission" date="2016-10" db="EMBL/GenBank/DDBJ databases">
        <authorList>
            <person name="Varghese N."/>
        </authorList>
    </citation>
    <scope>NUCLEOTIDE SEQUENCE [LARGE SCALE GENOMIC DNA]</scope>
    <source>
        <strain evidence="2">DSM 24868</strain>
    </source>
</reference>
<dbReference type="GO" id="GO:0005829">
    <property type="term" value="C:cytosol"/>
    <property type="evidence" value="ECO:0007669"/>
    <property type="project" value="TreeGrafter"/>
</dbReference>
<evidence type="ECO:0000313" key="1">
    <source>
        <dbReference type="EMBL" id="SEI98547.1"/>
    </source>
</evidence>
<proteinExistence type="predicted"/>
<dbReference type="PANTHER" id="PTHR10000:SF25">
    <property type="entry name" value="PHOSPHATASE YKRA-RELATED"/>
    <property type="match status" value="1"/>
</dbReference>
<dbReference type="AlphaFoldDB" id="A0A1H6V9V6"/>